<dbReference type="InterPro" id="IPR002016">
    <property type="entry name" value="Haem_peroxidase"/>
</dbReference>
<name>A0A2K3DPX4_CHLRE</name>
<dbReference type="GeneID" id="5720991"/>
<gene>
    <name evidence="11" type="ORF">CHLRE_06g285150v5</name>
</gene>
<comment type="cofactor">
    <cofactor evidence="1">
        <name>heme b</name>
        <dbReference type="ChEBI" id="CHEBI:60344"/>
    </cofactor>
</comment>
<dbReference type="GO" id="GO:0004601">
    <property type="term" value="F:peroxidase activity"/>
    <property type="evidence" value="ECO:0000318"/>
    <property type="project" value="GO_Central"/>
</dbReference>
<dbReference type="GO" id="GO:0034599">
    <property type="term" value="P:cellular response to oxidative stress"/>
    <property type="evidence" value="ECO:0000318"/>
    <property type="project" value="GO_Central"/>
</dbReference>
<organism evidence="11 12">
    <name type="scientific">Chlamydomonas reinhardtii</name>
    <name type="common">Chlamydomonas smithii</name>
    <dbReference type="NCBI Taxonomy" id="3055"/>
    <lineage>
        <taxon>Eukaryota</taxon>
        <taxon>Viridiplantae</taxon>
        <taxon>Chlorophyta</taxon>
        <taxon>core chlorophytes</taxon>
        <taxon>Chlorophyceae</taxon>
        <taxon>CS clade</taxon>
        <taxon>Chlamydomonadales</taxon>
        <taxon>Chlamydomonadaceae</taxon>
        <taxon>Chlamydomonas</taxon>
    </lineage>
</organism>
<dbReference type="PANTHER" id="PTHR31356:SF8">
    <property type="entry name" value="L-ASCORBATE PEROXIDASE 6-RELATED"/>
    <property type="match status" value="1"/>
</dbReference>
<reference evidence="11 12" key="1">
    <citation type="journal article" date="2007" name="Science">
        <title>The Chlamydomonas genome reveals the evolution of key animal and plant functions.</title>
        <authorList>
            <person name="Merchant S.S."/>
            <person name="Prochnik S.E."/>
            <person name="Vallon O."/>
            <person name="Harris E.H."/>
            <person name="Karpowicz S.J."/>
            <person name="Witman G.B."/>
            <person name="Terry A."/>
            <person name="Salamov A."/>
            <person name="Fritz-Laylin L.K."/>
            <person name="Marechal-Drouard L."/>
            <person name="Marshall W.F."/>
            <person name="Qu L.H."/>
            <person name="Nelson D.R."/>
            <person name="Sanderfoot A.A."/>
            <person name="Spalding M.H."/>
            <person name="Kapitonov V.V."/>
            <person name="Ren Q."/>
            <person name="Ferris P."/>
            <person name="Lindquist E."/>
            <person name="Shapiro H."/>
            <person name="Lucas S.M."/>
            <person name="Grimwood J."/>
            <person name="Schmutz J."/>
            <person name="Cardol P."/>
            <person name="Cerutti H."/>
            <person name="Chanfreau G."/>
            <person name="Chen C.L."/>
            <person name="Cognat V."/>
            <person name="Croft M.T."/>
            <person name="Dent R."/>
            <person name="Dutcher S."/>
            <person name="Fernandez E."/>
            <person name="Fukuzawa H."/>
            <person name="Gonzalez-Ballester D."/>
            <person name="Gonzalez-Halphen D."/>
            <person name="Hallmann A."/>
            <person name="Hanikenne M."/>
            <person name="Hippler M."/>
            <person name="Inwood W."/>
            <person name="Jabbari K."/>
            <person name="Kalanon M."/>
            <person name="Kuras R."/>
            <person name="Lefebvre P.A."/>
            <person name="Lemaire S.D."/>
            <person name="Lobanov A.V."/>
            <person name="Lohr M."/>
            <person name="Manuell A."/>
            <person name="Meier I."/>
            <person name="Mets L."/>
            <person name="Mittag M."/>
            <person name="Mittelmeier T."/>
            <person name="Moroney J.V."/>
            <person name="Moseley J."/>
            <person name="Napoli C."/>
            <person name="Nedelcu A.M."/>
            <person name="Niyogi K."/>
            <person name="Novoselov S.V."/>
            <person name="Paulsen I.T."/>
            <person name="Pazour G."/>
            <person name="Purton S."/>
            <person name="Ral J.P."/>
            <person name="Riano-Pachon D.M."/>
            <person name="Riekhof W."/>
            <person name="Rymarquis L."/>
            <person name="Schroda M."/>
            <person name="Stern D."/>
            <person name="Umen J."/>
            <person name="Willows R."/>
            <person name="Wilson N."/>
            <person name="Zimmer S.L."/>
            <person name="Allmer J."/>
            <person name="Balk J."/>
            <person name="Bisova K."/>
            <person name="Chen C.J."/>
            <person name="Elias M."/>
            <person name="Gendler K."/>
            <person name="Hauser C."/>
            <person name="Lamb M.R."/>
            <person name="Ledford H."/>
            <person name="Long J.C."/>
            <person name="Minagawa J."/>
            <person name="Page M.D."/>
            <person name="Pan J."/>
            <person name="Pootakham W."/>
            <person name="Roje S."/>
            <person name="Rose A."/>
            <person name="Stahlberg E."/>
            <person name="Terauchi A.M."/>
            <person name="Yang P."/>
            <person name="Ball S."/>
            <person name="Bowler C."/>
            <person name="Dieckmann C.L."/>
            <person name="Gladyshev V.N."/>
            <person name="Green P."/>
            <person name="Jorgensen R."/>
            <person name="Mayfield S."/>
            <person name="Mueller-Roeber B."/>
            <person name="Rajamani S."/>
            <person name="Sayre R.T."/>
            <person name="Brokstein P."/>
            <person name="Dubchak I."/>
            <person name="Goodstein D."/>
            <person name="Hornick L."/>
            <person name="Huang Y.W."/>
            <person name="Jhaveri J."/>
            <person name="Luo Y."/>
            <person name="Martinez D."/>
            <person name="Ngau W.C."/>
            <person name="Otillar B."/>
            <person name="Poliakov A."/>
            <person name="Porter A."/>
            <person name="Szajkowski L."/>
            <person name="Werner G."/>
            <person name="Zhou K."/>
            <person name="Grigoriev I.V."/>
            <person name="Rokhsar D.S."/>
            <person name="Grossman A.R."/>
        </authorList>
    </citation>
    <scope>NUCLEOTIDE SEQUENCE [LARGE SCALE GENOMIC DNA]</scope>
    <source>
        <strain evidence="12">CC-503</strain>
    </source>
</reference>
<evidence type="ECO:0000256" key="7">
    <source>
        <dbReference type="ARBA" id="ARBA00023002"/>
    </source>
</evidence>
<dbReference type="Gramene" id="PNW82589">
    <property type="protein sequence ID" value="PNW82589"/>
    <property type="gene ID" value="CHLRE_06g285150v5"/>
</dbReference>
<dbReference type="PROSITE" id="PS00436">
    <property type="entry name" value="PEROXIDASE_2"/>
    <property type="match status" value="1"/>
</dbReference>
<proteinExistence type="inferred from homology"/>
<evidence type="ECO:0000256" key="8">
    <source>
        <dbReference type="ARBA" id="ARBA00023004"/>
    </source>
</evidence>
<sequence length="337" mass="35111">MSTSVLSHRSLSNCTRHGNPRRACRVATHAKLRDLSQWRQEGSGTSEPAVAPELSRRAVLKLGAALPALAAALAAATPPALLLAPLPAAAEGPTLPSPAVAAALDKALAKNIPKTKTAVALRLAFHDAATFSAGAKDGGLNASIQYELDRPENFGLKRGWRIIEQVRADLKGTAAEGVVTDADLVALAGAFAVRLCGGPAIPLPIGRPVAAAARQDPPGRMPSENASAAELKANFAAKGLSVQEMVALSGAHTLGSKGFGDPVTFDNAYYVALLQKPWNNTKDAMASMIGLPSDHVLPDDPDCLPVIQRYAADQDLFFRDFSAAYIKMCGLGVAGWA</sequence>
<evidence type="ECO:0000256" key="9">
    <source>
        <dbReference type="SAM" id="MobiDB-lite"/>
    </source>
</evidence>
<feature type="region of interest" description="Disordered" evidence="9">
    <location>
        <begin position="1"/>
        <end position="20"/>
    </location>
</feature>
<dbReference type="PROSITE" id="PS50873">
    <property type="entry name" value="PEROXIDASE_4"/>
    <property type="match status" value="1"/>
</dbReference>
<accession>A0A2K3DPX4</accession>
<feature type="domain" description="Plant heme peroxidase family profile" evidence="10">
    <location>
        <begin position="117"/>
        <end position="337"/>
    </location>
</feature>
<keyword evidence="12" id="KW-1185">Reference proteome</keyword>
<dbReference type="InterPro" id="IPR019793">
    <property type="entry name" value="Peroxidases_heam-ligand_BS"/>
</dbReference>
<keyword evidence="4" id="KW-0575">Peroxidase</keyword>
<evidence type="ECO:0000313" key="11">
    <source>
        <dbReference type="EMBL" id="PNW82589.1"/>
    </source>
</evidence>
<dbReference type="OMA" id="WIEKYAN"/>
<dbReference type="InterPro" id="IPR010255">
    <property type="entry name" value="Haem_peroxidase_sf"/>
</dbReference>
<dbReference type="PRINTS" id="PR00458">
    <property type="entry name" value="PEROXIDASE"/>
</dbReference>
<dbReference type="PANTHER" id="PTHR31356">
    <property type="entry name" value="THYLAKOID LUMENAL 29 KDA PROTEIN, CHLOROPLASTIC-RELATED"/>
    <property type="match status" value="1"/>
</dbReference>
<dbReference type="GO" id="GO:0046872">
    <property type="term" value="F:metal ion binding"/>
    <property type="evidence" value="ECO:0007669"/>
    <property type="project" value="UniProtKB-KW"/>
</dbReference>
<dbReference type="AlphaFoldDB" id="A0A2K3DPX4"/>
<dbReference type="Proteomes" id="UP000006906">
    <property type="component" value="Chromosome 6"/>
</dbReference>
<dbReference type="GO" id="GO:0042744">
    <property type="term" value="P:hydrogen peroxide catabolic process"/>
    <property type="evidence" value="ECO:0000318"/>
    <property type="project" value="GO_Central"/>
</dbReference>
<dbReference type="FunFam" id="1.10.520.10:FF:000011">
    <property type="entry name" value="L-ascorbate peroxidase"/>
    <property type="match status" value="1"/>
</dbReference>
<feature type="compositionally biased region" description="Polar residues" evidence="9">
    <location>
        <begin position="1"/>
        <end position="16"/>
    </location>
</feature>
<dbReference type="GO" id="GO:0000302">
    <property type="term" value="P:response to reactive oxygen species"/>
    <property type="evidence" value="ECO:0000318"/>
    <property type="project" value="GO_Central"/>
</dbReference>
<comment type="similarity">
    <text evidence="2">Belongs to the peroxidase family. Ascorbate peroxidase subfamily.</text>
</comment>
<dbReference type="InterPro" id="IPR006311">
    <property type="entry name" value="TAT_signal"/>
</dbReference>
<evidence type="ECO:0000259" key="10">
    <source>
        <dbReference type="PROSITE" id="PS50873"/>
    </source>
</evidence>
<evidence type="ECO:0000256" key="5">
    <source>
        <dbReference type="ARBA" id="ARBA00022617"/>
    </source>
</evidence>
<evidence type="ECO:0000256" key="3">
    <source>
        <dbReference type="ARBA" id="ARBA00012940"/>
    </source>
</evidence>
<dbReference type="InterPro" id="IPR044831">
    <property type="entry name" value="Ccp1-like"/>
</dbReference>
<protein>
    <recommendedName>
        <fullName evidence="3">L-ascorbate peroxidase</fullName>
        <ecNumber evidence="3">1.11.1.11</ecNumber>
    </recommendedName>
</protein>
<dbReference type="InterPro" id="IPR002207">
    <property type="entry name" value="Peroxidase_I"/>
</dbReference>
<dbReference type="SMR" id="A0A2K3DPX4"/>
<keyword evidence="6" id="KW-0479">Metal-binding</keyword>
<dbReference type="FunCoup" id="A0A2K3DPX4">
    <property type="interactions" value="276"/>
</dbReference>
<dbReference type="RefSeq" id="XP_042924033.1">
    <property type="nucleotide sequence ID" value="XM_043063327.1"/>
</dbReference>
<dbReference type="PROSITE" id="PS00435">
    <property type="entry name" value="PEROXIDASE_1"/>
    <property type="match status" value="1"/>
</dbReference>
<dbReference type="SUPFAM" id="SSF48113">
    <property type="entry name" value="Heme-dependent peroxidases"/>
    <property type="match status" value="1"/>
</dbReference>
<dbReference type="InParanoid" id="A0A2K3DPX4"/>
<keyword evidence="8" id="KW-0408">Iron</keyword>
<dbReference type="PROSITE" id="PS51318">
    <property type="entry name" value="TAT"/>
    <property type="match status" value="1"/>
</dbReference>
<dbReference type="PaxDb" id="3055-EDP01734"/>
<dbReference type="OrthoDB" id="2859658at2759"/>
<evidence type="ECO:0000256" key="4">
    <source>
        <dbReference type="ARBA" id="ARBA00022559"/>
    </source>
</evidence>
<keyword evidence="5" id="KW-0349">Heme</keyword>
<dbReference type="Pfam" id="PF00141">
    <property type="entry name" value="peroxidase"/>
    <property type="match status" value="1"/>
</dbReference>
<dbReference type="EMBL" id="CM008967">
    <property type="protein sequence ID" value="PNW82589.1"/>
    <property type="molecule type" value="Genomic_DNA"/>
</dbReference>
<dbReference type="Gene3D" id="1.10.520.10">
    <property type="match status" value="1"/>
</dbReference>
<dbReference type="GO" id="GO:0020037">
    <property type="term" value="F:heme binding"/>
    <property type="evidence" value="ECO:0007669"/>
    <property type="project" value="InterPro"/>
</dbReference>
<dbReference type="CDD" id="cd00314">
    <property type="entry name" value="plant_peroxidase_like"/>
    <property type="match status" value="1"/>
</dbReference>
<evidence type="ECO:0000313" key="12">
    <source>
        <dbReference type="Proteomes" id="UP000006906"/>
    </source>
</evidence>
<dbReference type="FunFam" id="1.10.420.10:FF:000011">
    <property type="entry name" value="Adenylate/guanylate cyclase"/>
    <property type="match status" value="1"/>
</dbReference>
<dbReference type="EC" id="1.11.1.11" evidence="3"/>
<dbReference type="KEGG" id="cre:CHLRE_06g285150v5"/>
<evidence type="ECO:0000256" key="2">
    <source>
        <dbReference type="ARBA" id="ARBA00006873"/>
    </source>
</evidence>
<dbReference type="PRINTS" id="PR00459">
    <property type="entry name" value="ASPEROXIDASE"/>
</dbReference>
<dbReference type="InterPro" id="IPR019794">
    <property type="entry name" value="Peroxidases_AS"/>
</dbReference>
<evidence type="ECO:0000256" key="6">
    <source>
        <dbReference type="ARBA" id="ARBA00022723"/>
    </source>
</evidence>
<keyword evidence="7" id="KW-0560">Oxidoreductase</keyword>
<dbReference type="ExpressionAtlas" id="A0A2K3DPX4">
    <property type="expression patterns" value="baseline and differential"/>
</dbReference>
<dbReference type="GO" id="GO:0016688">
    <property type="term" value="F:L-ascorbate peroxidase activity"/>
    <property type="evidence" value="ECO:0007669"/>
    <property type="project" value="UniProtKB-EC"/>
</dbReference>
<evidence type="ECO:0000256" key="1">
    <source>
        <dbReference type="ARBA" id="ARBA00001970"/>
    </source>
</evidence>
<dbReference type="Gene3D" id="1.10.420.10">
    <property type="entry name" value="Peroxidase, domain 2"/>
    <property type="match status" value="1"/>
</dbReference>